<protein>
    <submittedName>
        <fullName evidence="1">Uncharacterized protein</fullName>
    </submittedName>
</protein>
<reference evidence="1" key="1">
    <citation type="journal article" date="2014" name="Front. Microbiol.">
        <title>High frequency of phylogenetically diverse reductive dehalogenase-homologous genes in deep subseafloor sedimentary metagenomes.</title>
        <authorList>
            <person name="Kawai M."/>
            <person name="Futagami T."/>
            <person name="Toyoda A."/>
            <person name="Takaki Y."/>
            <person name="Nishi S."/>
            <person name="Hori S."/>
            <person name="Arai W."/>
            <person name="Tsubouchi T."/>
            <person name="Morono Y."/>
            <person name="Uchiyama I."/>
            <person name="Ito T."/>
            <person name="Fujiyama A."/>
            <person name="Inagaki F."/>
            <person name="Takami H."/>
        </authorList>
    </citation>
    <scope>NUCLEOTIDE SEQUENCE</scope>
    <source>
        <strain evidence="1">Expedition CK06-06</strain>
    </source>
</reference>
<proteinExistence type="predicted"/>
<evidence type="ECO:0000313" key="1">
    <source>
        <dbReference type="EMBL" id="GAI00504.1"/>
    </source>
</evidence>
<sequence>MAKRRKPLVCRYCKKKFYFGGSKTHPITRLGKHQWSKHRSSRLRAYNIGKAKKPKVRKLDKELMAIDDVLLKDLLERQSIPEVAYSSIHEQLGGLIIEALLPIAVEGIRQAIKKKRVKK</sequence>
<dbReference type="EMBL" id="BARV01001824">
    <property type="protein sequence ID" value="GAI00504.1"/>
    <property type="molecule type" value="Genomic_DNA"/>
</dbReference>
<accession>X1M2A9</accession>
<dbReference type="AlphaFoldDB" id="X1M2A9"/>
<name>X1M2A9_9ZZZZ</name>
<comment type="caution">
    <text evidence="1">The sequence shown here is derived from an EMBL/GenBank/DDBJ whole genome shotgun (WGS) entry which is preliminary data.</text>
</comment>
<gene>
    <name evidence="1" type="ORF">S06H3_05030</name>
</gene>
<organism evidence="1">
    <name type="scientific">marine sediment metagenome</name>
    <dbReference type="NCBI Taxonomy" id="412755"/>
    <lineage>
        <taxon>unclassified sequences</taxon>
        <taxon>metagenomes</taxon>
        <taxon>ecological metagenomes</taxon>
    </lineage>
</organism>